<dbReference type="InterPro" id="IPR050709">
    <property type="entry name" value="Biotin_Carboxyl_Carrier/Decarb"/>
</dbReference>
<evidence type="ECO:0000256" key="3">
    <source>
        <dbReference type="RuleBase" id="RU364072"/>
    </source>
</evidence>
<name>A0ABT5V9V6_9BACI</name>
<protein>
    <recommendedName>
        <fullName evidence="1 3">Biotin carboxyl carrier protein of acetyl-CoA carboxylase</fullName>
    </recommendedName>
</protein>
<dbReference type="PANTHER" id="PTHR45266:SF3">
    <property type="entry name" value="OXALOACETATE DECARBOXYLASE ALPHA CHAIN"/>
    <property type="match status" value="1"/>
</dbReference>
<evidence type="ECO:0000313" key="6">
    <source>
        <dbReference type="Proteomes" id="UP001148125"/>
    </source>
</evidence>
<dbReference type="InterPro" id="IPR011053">
    <property type="entry name" value="Single_hybrid_motif"/>
</dbReference>
<evidence type="ECO:0000313" key="5">
    <source>
        <dbReference type="EMBL" id="MDE5412248.1"/>
    </source>
</evidence>
<dbReference type="NCBIfam" id="TIGR00531">
    <property type="entry name" value="BCCP"/>
    <property type="match status" value="1"/>
</dbReference>
<dbReference type="SUPFAM" id="SSF51230">
    <property type="entry name" value="Single hybrid motif"/>
    <property type="match status" value="1"/>
</dbReference>
<organism evidence="5 6">
    <name type="scientific">Alkalihalobacterium chitinilyticum</name>
    <dbReference type="NCBI Taxonomy" id="2980103"/>
    <lineage>
        <taxon>Bacteria</taxon>
        <taxon>Bacillati</taxon>
        <taxon>Bacillota</taxon>
        <taxon>Bacilli</taxon>
        <taxon>Bacillales</taxon>
        <taxon>Bacillaceae</taxon>
        <taxon>Alkalihalobacterium</taxon>
    </lineage>
</organism>
<dbReference type="Pfam" id="PF00364">
    <property type="entry name" value="Biotin_lipoyl"/>
    <property type="match status" value="1"/>
</dbReference>
<comment type="pathway">
    <text evidence="3">Lipid metabolism; fatty acid biosynthesis.</text>
</comment>
<dbReference type="Proteomes" id="UP001148125">
    <property type="component" value="Unassembled WGS sequence"/>
</dbReference>
<keyword evidence="5" id="KW-0436">Ligase</keyword>
<dbReference type="PRINTS" id="PR01071">
    <property type="entry name" value="ACOABIOTINCC"/>
</dbReference>
<accession>A0ABT5V9V6</accession>
<keyword evidence="3" id="KW-0444">Lipid biosynthesis</keyword>
<dbReference type="EMBL" id="JAOTPO010000001">
    <property type="protein sequence ID" value="MDE5412248.1"/>
    <property type="molecule type" value="Genomic_DNA"/>
</dbReference>
<keyword evidence="3" id="KW-0276">Fatty acid metabolism</keyword>
<gene>
    <name evidence="5" type="primary">accB</name>
    <name evidence="5" type="ORF">N7Z68_02455</name>
</gene>
<dbReference type="GO" id="GO:0003989">
    <property type="term" value="F:acetyl-CoA carboxylase activity"/>
    <property type="evidence" value="ECO:0007669"/>
    <property type="project" value="UniProtKB-EC"/>
</dbReference>
<sequence length="168" mass="18515">MLKVQDIKELIRVIDKSTIDEVEIEQDGTKLTIKRNTNPSLITPTMVEAPAVRENVQPTVTAQEQKTVAAKAPVEAEQPVRTETKVNDTHVTIKSPMVGTFYAAPAPDAQPYVKPGDHVNESTIVCILEAMKLMNELEAEVNGKIVEILVQNGELVEYGQPLFVVQPE</sequence>
<evidence type="ECO:0000256" key="2">
    <source>
        <dbReference type="ARBA" id="ARBA00023267"/>
    </source>
</evidence>
<dbReference type="RefSeq" id="WP_275116865.1">
    <property type="nucleotide sequence ID" value="NZ_JAOTPO010000001.1"/>
</dbReference>
<dbReference type="CDD" id="cd06850">
    <property type="entry name" value="biotinyl_domain"/>
    <property type="match status" value="1"/>
</dbReference>
<dbReference type="InterPro" id="IPR000089">
    <property type="entry name" value="Biotin_lipoyl"/>
</dbReference>
<feature type="domain" description="Lipoyl-binding" evidence="4">
    <location>
        <begin position="90"/>
        <end position="166"/>
    </location>
</feature>
<reference evidence="5" key="1">
    <citation type="submission" date="2024-05" db="EMBL/GenBank/DDBJ databases">
        <title>Alkalihalobacillus sp. strain MEB203 novel alkaliphilic bacterium from Lonar Lake, India.</title>
        <authorList>
            <person name="Joshi A."/>
            <person name="Thite S."/>
            <person name="Mengade P."/>
        </authorList>
    </citation>
    <scope>NUCLEOTIDE SEQUENCE</scope>
    <source>
        <strain evidence="5">MEB 203</strain>
    </source>
</reference>
<proteinExistence type="predicted"/>
<evidence type="ECO:0000256" key="1">
    <source>
        <dbReference type="ARBA" id="ARBA00017562"/>
    </source>
</evidence>
<dbReference type="PROSITE" id="PS50968">
    <property type="entry name" value="BIOTINYL_LIPOYL"/>
    <property type="match status" value="1"/>
</dbReference>
<keyword evidence="3" id="KW-0275">Fatty acid biosynthesis</keyword>
<comment type="caution">
    <text evidence="5">The sequence shown here is derived from an EMBL/GenBank/DDBJ whole genome shotgun (WGS) entry which is preliminary data.</text>
</comment>
<keyword evidence="3" id="KW-0443">Lipid metabolism</keyword>
<comment type="function">
    <text evidence="3">This protein is a component of the acetyl coenzyme A carboxylase complex; first, biotin carboxylase catalyzes the carboxylation of the carrier protein and then the transcarboxylase transfers the carboxyl group to form malonyl-CoA.</text>
</comment>
<dbReference type="Gene3D" id="2.40.50.100">
    <property type="match status" value="1"/>
</dbReference>
<evidence type="ECO:0000259" key="4">
    <source>
        <dbReference type="PROSITE" id="PS50968"/>
    </source>
</evidence>
<dbReference type="PANTHER" id="PTHR45266">
    <property type="entry name" value="OXALOACETATE DECARBOXYLASE ALPHA CHAIN"/>
    <property type="match status" value="1"/>
</dbReference>
<keyword evidence="2 3" id="KW-0092">Biotin</keyword>
<dbReference type="InterPro" id="IPR001249">
    <property type="entry name" value="AcCoA_biotinCC"/>
</dbReference>
<keyword evidence="6" id="KW-1185">Reference proteome</keyword>